<dbReference type="InterPro" id="IPR036390">
    <property type="entry name" value="WH_DNA-bd_sf"/>
</dbReference>
<dbReference type="InterPro" id="IPR039422">
    <property type="entry name" value="MarR/SlyA-like"/>
</dbReference>
<dbReference type="PANTHER" id="PTHR33164">
    <property type="entry name" value="TRANSCRIPTIONAL REGULATOR, MARR FAMILY"/>
    <property type="match status" value="1"/>
</dbReference>
<organism evidence="2 3">
    <name type="scientific">Sphingomonas leidyi</name>
    <dbReference type="NCBI Taxonomy" id="68569"/>
    <lineage>
        <taxon>Bacteria</taxon>
        <taxon>Pseudomonadati</taxon>
        <taxon>Pseudomonadota</taxon>
        <taxon>Alphaproteobacteria</taxon>
        <taxon>Sphingomonadales</taxon>
        <taxon>Sphingomonadaceae</taxon>
        <taxon>Sphingomonas</taxon>
    </lineage>
</organism>
<dbReference type="PANTHER" id="PTHR33164:SF105">
    <property type="entry name" value="TRANSCRIPTIONAL REPRESSOR PROTEIN-RELATED"/>
    <property type="match status" value="1"/>
</dbReference>
<accession>A0A7X5UWY4</accession>
<dbReference type="SMART" id="SM00347">
    <property type="entry name" value="HTH_MARR"/>
    <property type="match status" value="1"/>
</dbReference>
<feature type="domain" description="HTH marR-type" evidence="1">
    <location>
        <begin position="28"/>
        <end position="126"/>
    </location>
</feature>
<evidence type="ECO:0000313" key="3">
    <source>
        <dbReference type="Proteomes" id="UP000564677"/>
    </source>
</evidence>
<name>A0A7X5UWY4_9SPHN</name>
<reference evidence="2 3" key="1">
    <citation type="submission" date="2020-03" db="EMBL/GenBank/DDBJ databases">
        <title>Genomic Encyclopedia of Type Strains, Phase IV (KMG-IV): sequencing the most valuable type-strain genomes for metagenomic binning, comparative biology and taxonomic classification.</title>
        <authorList>
            <person name="Goeker M."/>
        </authorList>
    </citation>
    <scope>NUCLEOTIDE SEQUENCE [LARGE SCALE GENOMIC DNA]</scope>
    <source>
        <strain evidence="2 3">DSM 4733</strain>
    </source>
</reference>
<dbReference type="GO" id="GO:0006950">
    <property type="term" value="P:response to stress"/>
    <property type="evidence" value="ECO:0007669"/>
    <property type="project" value="TreeGrafter"/>
</dbReference>
<dbReference type="Proteomes" id="UP000564677">
    <property type="component" value="Unassembled WGS sequence"/>
</dbReference>
<keyword evidence="3" id="KW-1185">Reference proteome</keyword>
<sequence>MHDDSLPSVCACTMLRKAARITGRLYDSALAAHGMTTAQFAILRHVARGEPLALSRLAEQLEMDRSSLYRALAPIEKRGWVGVTAGAGRSKCASLSAAGRKALHAAEPDWAAMQRRVEAEAGPALWRELKAGIKGFTQSLERAGGRA</sequence>
<gene>
    <name evidence="2" type="ORF">FHR20_000614</name>
</gene>
<dbReference type="Pfam" id="PF12802">
    <property type="entry name" value="MarR_2"/>
    <property type="match status" value="1"/>
</dbReference>
<protein>
    <submittedName>
        <fullName evidence="2">DNA-binding MarR family transcriptional regulator</fullName>
    </submittedName>
</protein>
<dbReference type="InterPro" id="IPR000835">
    <property type="entry name" value="HTH_MarR-typ"/>
</dbReference>
<comment type="caution">
    <text evidence="2">The sequence shown here is derived from an EMBL/GenBank/DDBJ whole genome shotgun (WGS) entry which is preliminary data.</text>
</comment>
<dbReference type="SUPFAM" id="SSF46785">
    <property type="entry name" value="Winged helix' DNA-binding domain"/>
    <property type="match status" value="1"/>
</dbReference>
<dbReference type="EMBL" id="JAASQV010000001">
    <property type="protein sequence ID" value="NIJ63683.1"/>
    <property type="molecule type" value="Genomic_DNA"/>
</dbReference>
<evidence type="ECO:0000313" key="2">
    <source>
        <dbReference type="EMBL" id="NIJ63683.1"/>
    </source>
</evidence>
<keyword evidence="2" id="KW-0238">DNA-binding</keyword>
<evidence type="ECO:0000259" key="1">
    <source>
        <dbReference type="SMART" id="SM00347"/>
    </source>
</evidence>
<dbReference type="Gene3D" id="1.10.10.10">
    <property type="entry name" value="Winged helix-like DNA-binding domain superfamily/Winged helix DNA-binding domain"/>
    <property type="match status" value="1"/>
</dbReference>
<dbReference type="GO" id="GO:0003677">
    <property type="term" value="F:DNA binding"/>
    <property type="evidence" value="ECO:0007669"/>
    <property type="project" value="UniProtKB-KW"/>
</dbReference>
<dbReference type="InterPro" id="IPR036388">
    <property type="entry name" value="WH-like_DNA-bd_sf"/>
</dbReference>
<proteinExistence type="predicted"/>
<dbReference type="GO" id="GO:0003700">
    <property type="term" value="F:DNA-binding transcription factor activity"/>
    <property type="evidence" value="ECO:0007669"/>
    <property type="project" value="InterPro"/>
</dbReference>
<dbReference type="AlphaFoldDB" id="A0A7X5UWY4"/>